<feature type="domain" description="PilZ" evidence="9">
    <location>
        <begin position="495"/>
        <end position="600"/>
    </location>
</feature>
<comment type="caution">
    <text evidence="10">The sequence shown here is derived from an EMBL/GenBank/DDBJ whole genome shotgun (WGS) entry which is preliminary data.</text>
</comment>
<dbReference type="SUPFAM" id="SSF141371">
    <property type="entry name" value="PilZ domain-like"/>
    <property type="match status" value="1"/>
</dbReference>
<accession>A0ABQ0JZ00</accession>
<keyword evidence="3" id="KW-0808">Transferase</keyword>
<dbReference type="InterPro" id="IPR009875">
    <property type="entry name" value="PilZ_domain"/>
</dbReference>
<comment type="subcellular location">
    <subcellularLocation>
        <location evidence="1">Endomembrane system</location>
        <topology evidence="1">Multi-pass membrane protein</topology>
    </subcellularLocation>
</comment>
<keyword evidence="5 7" id="KW-1133">Transmembrane helix</keyword>
<evidence type="ECO:0000256" key="1">
    <source>
        <dbReference type="ARBA" id="ARBA00004127"/>
    </source>
</evidence>
<feature type="transmembrane region" description="Helical" evidence="7">
    <location>
        <begin position="12"/>
        <end position="30"/>
    </location>
</feature>
<evidence type="ECO:0000256" key="5">
    <source>
        <dbReference type="ARBA" id="ARBA00022989"/>
    </source>
</evidence>
<evidence type="ECO:0000256" key="4">
    <source>
        <dbReference type="ARBA" id="ARBA00022692"/>
    </source>
</evidence>
<dbReference type="InterPro" id="IPR029044">
    <property type="entry name" value="Nucleotide-diphossugar_trans"/>
</dbReference>
<dbReference type="PANTHER" id="PTHR43867">
    <property type="entry name" value="CELLULOSE SYNTHASE CATALYTIC SUBUNIT A [UDP-FORMING]"/>
    <property type="match status" value="1"/>
</dbReference>
<dbReference type="Gene3D" id="2.40.10.220">
    <property type="entry name" value="predicted glycosyltransferase like domains"/>
    <property type="match status" value="1"/>
</dbReference>
<dbReference type="SUPFAM" id="SSF53448">
    <property type="entry name" value="Nucleotide-diphospho-sugar transferases"/>
    <property type="match status" value="1"/>
</dbReference>
<feature type="transmembrane region" description="Helical" evidence="7">
    <location>
        <begin position="432"/>
        <end position="454"/>
    </location>
</feature>
<evidence type="ECO:0000259" key="9">
    <source>
        <dbReference type="Pfam" id="PF07238"/>
    </source>
</evidence>
<protein>
    <submittedName>
        <fullName evidence="10">Glycosyltransferases</fullName>
    </submittedName>
</protein>
<dbReference type="Proteomes" id="UP000032309">
    <property type="component" value="Unassembled WGS sequence"/>
</dbReference>
<keyword evidence="11" id="KW-1185">Reference proteome</keyword>
<dbReference type="PANTHER" id="PTHR43867:SF2">
    <property type="entry name" value="CELLULOSE SYNTHASE CATALYTIC SUBUNIT A [UDP-FORMING]"/>
    <property type="match status" value="1"/>
</dbReference>
<proteinExistence type="predicted"/>
<evidence type="ECO:0000256" key="7">
    <source>
        <dbReference type="SAM" id="Phobius"/>
    </source>
</evidence>
<dbReference type="InterPro" id="IPR050321">
    <property type="entry name" value="Glycosyltr_2/OpgH_subfam"/>
</dbReference>
<keyword evidence="2" id="KW-0328">Glycosyltransferase</keyword>
<feature type="domain" description="Glycosyltransferase 2-like" evidence="8">
    <location>
        <begin position="85"/>
        <end position="252"/>
    </location>
</feature>
<reference evidence="11" key="1">
    <citation type="journal article" date="2015" name="Genome Announc.">
        <title>Draft Genome Sequence of an Anaerobic Ammonium-Oxidizing Bacterium, "Candidatus Brocadia sinica".</title>
        <authorList>
            <person name="Oshiki M."/>
            <person name="Shinyako-Hata K."/>
            <person name="Satoh H."/>
            <person name="Okabe S."/>
        </authorList>
    </citation>
    <scope>NUCLEOTIDE SEQUENCE [LARGE SCALE GENOMIC DNA]</scope>
    <source>
        <strain evidence="11">JPN1</strain>
    </source>
</reference>
<dbReference type="CDD" id="cd06421">
    <property type="entry name" value="CESA_CelA_like"/>
    <property type="match status" value="1"/>
</dbReference>
<dbReference type="Gene3D" id="3.90.550.10">
    <property type="entry name" value="Spore Coat Polysaccharide Biosynthesis Protein SpsA, Chain A"/>
    <property type="match status" value="1"/>
</dbReference>
<dbReference type="InterPro" id="IPR005150">
    <property type="entry name" value="Cellulose_synth"/>
</dbReference>
<evidence type="ECO:0000259" key="8">
    <source>
        <dbReference type="Pfam" id="PF00535"/>
    </source>
</evidence>
<dbReference type="Pfam" id="PF03552">
    <property type="entry name" value="Cellulose_synt"/>
    <property type="match status" value="1"/>
</dbReference>
<feature type="transmembrane region" description="Helical" evidence="7">
    <location>
        <begin position="368"/>
        <end position="386"/>
    </location>
</feature>
<evidence type="ECO:0000256" key="3">
    <source>
        <dbReference type="ARBA" id="ARBA00022679"/>
    </source>
</evidence>
<feature type="transmembrane region" description="Helical" evidence="7">
    <location>
        <begin position="466"/>
        <end position="491"/>
    </location>
</feature>
<evidence type="ECO:0000256" key="6">
    <source>
        <dbReference type="ARBA" id="ARBA00023136"/>
    </source>
</evidence>
<organism evidence="10 11">
    <name type="scientific">Candidatus Brocadia sinica JPN1</name>
    <dbReference type="NCBI Taxonomy" id="1197129"/>
    <lineage>
        <taxon>Bacteria</taxon>
        <taxon>Pseudomonadati</taxon>
        <taxon>Planctomycetota</taxon>
        <taxon>Candidatus Brocadiia</taxon>
        <taxon>Candidatus Brocadiales</taxon>
        <taxon>Candidatus Brocadiaceae</taxon>
        <taxon>Candidatus Brocadia</taxon>
    </lineage>
</organism>
<feature type="transmembrane region" description="Helical" evidence="7">
    <location>
        <begin position="42"/>
        <end position="64"/>
    </location>
</feature>
<sequence>MKEKMAMKPSQRKYQIVIVITLGVYLYYLVYRFRYTINPDSFVLSIGFFYAEVHGFIALFFYFFQIWKITERKASLPTSGLTVDVYIPTYNEDIFVLKKTALGCINIKYPHKTYILDDGNRPELAKRAAEWGCGYIARKERMHAKAGNLNNAFQLTQGEFVAIFDADFVPQTDFLDKTLGYFRDQKVAFVQTPHNYYNIDSFQFRINKKKEKSWNEQDIFYRLMMPGRDYWNSTFFAGTAAVLRKKALEDIGGFATGTITEDLQTSILLYAHGWKGVYHNEVLSNGLAAKDFKNYHIQLLRWAEGNIGLFFRNNPFVVRGLTIPQKICFFAVIFGWLIGFPKLIYFVMPSVMILTGGYPIGSFDFPFIWRYVMFLAVIIGGFKFASRGYGKIRYAESYVMMNFFILIKAAFKNIFRMKSIFKVTGKSGRESIGVLNVVPQLLMCFLCLAGITWGGLKWYYGISSDFIGIGVAIFWSIVNGFLALSTIELVTRPYQKRRDFRFLGAVPVQYSIDEDLGTIHGVGVTKDINEYGIALVAFSPLPVDKKITLSLHLNQRILHCKADVLYVTPANGIRDTTFVYGIKFDGLSEEEKSIIIQYCFTTTLPRFLHKFSKRPSFVSKMFFKYYNQERFRKHVRRRVDLPLIVRNNGNPSFIAVTNDISMSGLSFISHVPFELGEILKIEVFTPFGTLVADGEIRRTKDIASGQSYFIGVKFTQFYENLKSDFTNQHGTSRRMAKEIISAYEDLTG</sequence>
<feature type="domain" description="PilZ" evidence="9">
    <location>
        <begin position="632"/>
        <end position="716"/>
    </location>
</feature>
<dbReference type="Pfam" id="PF07238">
    <property type="entry name" value="PilZ"/>
    <property type="match status" value="2"/>
</dbReference>
<gene>
    <name evidence="10" type="ORF">BROSI_A2238</name>
</gene>
<keyword evidence="6 7" id="KW-0472">Membrane</keyword>
<keyword evidence="4 7" id="KW-0812">Transmembrane</keyword>
<dbReference type="InterPro" id="IPR001173">
    <property type="entry name" value="Glyco_trans_2-like"/>
</dbReference>
<evidence type="ECO:0000256" key="2">
    <source>
        <dbReference type="ARBA" id="ARBA00022676"/>
    </source>
</evidence>
<name>A0ABQ0JZ00_9BACT</name>
<dbReference type="Pfam" id="PF00535">
    <property type="entry name" value="Glycos_transf_2"/>
    <property type="match status" value="1"/>
</dbReference>
<dbReference type="EMBL" id="BAFN01000001">
    <property type="protein sequence ID" value="GAN33704.1"/>
    <property type="molecule type" value="Genomic_DNA"/>
</dbReference>
<evidence type="ECO:0000313" key="11">
    <source>
        <dbReference type="Proteomes" id="UP000032309"/>
    </source>
</evidence>
<evidence type="ECO:0000313" key="10">
    <source>
        <dbReference type="EMBL" id="GAN33704.1"/>
    </source>
</evidence>